<proteinExistence type="predicted"/>
<dbReference type="Proteomes" id="UP000006729">
    <property type="component" value="Chromosome 1"/>
</dbReference>
<reference evidence="2 3" key="1">
    <citation type="journal article" date="2006" name="Science">
        <title>The genome of black cottonwood, Populus trichocarpa (Torr. &amp; Gray).</title>
        <authorList>
            <person name="Tuskan G.A."/>
            <person name="Difazio S."/>
            <person name="Jansson S."/>
            <person name="Bohlmann J."/>
            <person name="Grigoriev I."/>
            <person name="Hellsten U."/>
            <person name="Putnam N."/>
            <person name="Ralph S."/>
            <person name="Rombauts S."/>
            <person name="Salamov A."/>
            <person name="Schein J."/>
            <person name="Sterck L."/>
            <person name="Aerts A."/>
            <person name="Bhalerao R.R."/>
            <person name="Bhalerao R.P."/>
            <person name="Blaudez D."/>
            <person name="Boerjan W."/>
            <person name="Brun A."/>
            <person name="Brunner A."/>
            <person name="Busov V."/>
            <person name="Campbell M."/>
            <person name="Carlson J."/>
            <person name="Chalot M."/>
            <person name="Chapman J."/>
            <person name="Chen G.L."/>
            <person name="Cooper D."/>
            <person name="Coutinho P.M."/>
            <person name="Couturier J."/>
            <person name="Covert S."/>
            <person name="Cronk Q."/>
            <person name="Cunningham R."/>
            <person name="Davis J."/>
            <person name="Degroeve S."/>
            <person name="Dejardin A."/>
            <person name="Depamphilis C."/>
            <person name="Detter J."/>
            <person name="Dirks B."/>
            <person name="Dubchak I."/>
            <person name="Duplessis S."/>
            <person name="Ehlting J."/>
            <person name="Ellis B."/>
            <person name="Gendler K."/>
            <person name="Goodstein D."/>
            <person name="Gribskov M."/>
            <person name="Grimwood J."/>
            <person name="Groover A."/>
            <person name="Gunter L."/>
            <person name="Hamberger B."/>
            <person name="Heinze B."/>
            <person name="Helariutta Y."/>
            <person name="Henrissat B."/>
            <person name="Holligan D."/>
            <person name="Holt R."/>
            <person name="Huang W."/>
            <person name="Islam-Faridi N."/>
            <person name="Jones S."/>
            <person name="Jones-Rhoades M."/>
            <person name="Jorgensen R."/>
            <person name="Joshi C."/>
            <person name="Kangasjarvi J."/>
            <person name="Karlsson J."/>
            <person name="Kelleher C."/>
            <person name="Kirkpatrick R."/>
            <person name="Kirst M."/>
            <person name="Kohler A."/>
            <person name="Kalluri U."/>
            <person name="Larimer F."/>
            <person name="Leebens-Mack J."/>
            <person name="Leple J.C."/>
            <person name="Locascio P."/>
            <person name="Lou Y."/>
            <person name="Lucas S."/>
            <person name="Martin F."/>
            <person name="Montanini B."/>
            <person name="Napoli C."/>
            <person name="Nelson D.R."/>
            <person name="Nelson C."/>
            <person name="Nieminen K."/>
            <person name="Nilsson O."/>
            <person name="Pereda V."/>
            <person name="Peter G."/>
            <person name="Philippe R."/>
            <person name="Pilate G."/>
            <person name="Poliakov A."/>
            <person name="Razumovskaya J."/>
            <person name="Richardson P."/>
            <person name="Rinaldi C."/>
            <person name="Ritland K."/>
            <person name="Rouze P."/>
            <person name="Ryaboy D."/>
            <person name="Schmutz J."/>
            <person name="Schrader J."/>
            <person name="Segerman B."/>
            <person name="Shin H."/>
            <person name="Siddiqui A."/>
            <person name="Sterky F."/>
            <person name="Terry A."/>
            <person name="Tsai C.J."/>
            <person name="Uberbacher E."/>
            <person name="Unneberg P."/>
            <person name="Vahala J."/>
            <person name="Wall K."/>
            <person name="Wessler S."/>
            <person name="Yang G."/>
            <person name="Yin T."/>
            <person name="Douglas C."/>
            <person name="Marra M."/>
            <person name="Sandberg G."/>
            <person name="Van de Peer Y."/>
            <person name="Rokhsar D."/>
        </authorList>
    </citation>
    <scope>NUCLEOTIDE SEQUENCE [LARGE SCALE GENOMIC DNA]</scope>
    <source>
        <strain evidence="3">cv. Nisqually</strain>
        <strain evidence="2">Nisqually-1</strain>
    </source>
</reference>
<keyword evidence="1" id="KW-1133">Transmembrane helix</keyword>
<evidence type="ECO:0000256" key="1">
    <source>
        <dbReference type="SAM" id="Phobius"/>
    </source>
</evidence>
<dbReference type="ExpressionAtlas" id="A0A2K2BQY2">
    <property type="expression patterns" value="baseline and differential"/>
</dbReference>
<keyword evidence="1" id="KW-0472">Membrane</keyword>
<evidence type="ECO:0000313" key="2">
    <source>
        <dbReference type="EMBL" id="PNT52191.1"/>
    </source>
</evidence>
<keyword evidence="3" id="KW-1185">Reference proteome</keyword>
<keyword evidence="1" id="KW-0812">Transmembrane</keyword>
<protein>
    <submittedName>
        <fullName evidence="2">Uncharacterized protein</fullName>
    </submittedName>
</protein>
<reference evidence="2" key="2">
    <citation type="submission" date="2017-07" db="EMBL/GenBank/DDBJ databases">
        <title>WGS assembly of Populus trichocarpa.</title>
        <authorList>
            <person name="Tuskan G."/>
            <person name="Difazio S."/>
            <person name="Jansson S."/>
            <person name="Bohlmann J."/>
            <person name="Grigoriev I."/>
            <person name="Hellsten U."/>
            <person name="Putnam N."/>
            <person name="Ralph S."/>
            <person name="Rombauts S."/>
            <person name="Salamov A."/>
            <person name="Schein J."/>
            <person name="Sterck L."/>
            <person name="Aerts A."/>
            <person name="Bhalerao R."/>
            <person name="Bhalerao R."/>
            <person name="Blaudez D."/>
            <person name="Boerjan W."/>
            <person name="Brun A."/>
            <person name="Brunner A."/>
            <person name="Busov V."/>
            <person name="Campbell M."/>
            <person name="Carlson J."/>
            <person name="Chalot M."/>
            <person name="Chapman J."/>
            <person name="Chen G."/>
            <person name="Cooper D."/>
            <person name="Coutinho P."/>
            <person name="Couturier J."/>
            <person name="Covert S."/>
            <person name="Cronk Q."/>
            <person name="Cunningham R."/>
            <person name="Davis J."/>
            <person name="Degroeve S."/>
            <person name="Dejardin A."/>
            <person name="Depamphilis C."/>
            <person name="Detter J."/>
            <person name="Dirks B."/>
            <person name="Dubchak I."/>
            <person name="Duplessis S."/>
            <person name="Ehlting J."/>
            <person name="Ellis B."/>
            <person name="Gendler K."/>
            <person name="Goodstein D."/>
            <person name="Gribskov M."/>
            <person name="Grimwood J."/>
            <person name="Groover A."/>
            <person name="Gunter L."/>
            <person name="Hamberger B."/>
            <person name="Heinze B."/>
            <person name="Helariutta Y."/>
            <person name="Henrissat B."/>
            <person name="Holligan D."/>
            <person name="Holt R."/>
            <person name="Huang W."/>
            <person name="Islam-Faridi N."/>
            <person name="Jones S."/>
            <person name="Jones-Rhoades M."/>
            <person name="Jorgensen R."/>
            <person name="Joshi C."/>
            <person name="Kangasjarvi J."/>
            <person name="Karlsson J."/>
            <person name="Kelleher C."/>
            <person name="Kirkpatrick R."/>
            <person name="Kirst M."/>
            <person name="Kohler A."/>
            <person name="Kalluri U."/>
            <person name="Larimer F."/>
            <person name="Leebens-Mack J."/>
            <person name="Leple J."/>
            <person name="Locascio P."/>
            <person name="Lou Y."/>
            <person name="Lucas S."/>
            <person name="Martin F."/>
            <person name="Montanini B."/>
            <person name="Napoli C."/>
            <person name="Nelson D."/>
            <person name="Nelson C."/>
            <person name="Nieminen K."/>
            <person name="Nilsson O."/>
            <person name="Pereda V."/>
            <person name="Peter G."/>
            <person name="Philippe R."/>
            <person name="Pilate G."/>
            <person name="Poliakov A."/>
            <person name="Razumovskaya J."/>
            <person name="Richardson P."/>
            <person name="Rinaldi C."/>
            <person name="Ritland K."/>
            <person name="Rouze P."/>
            <person name="Ryaboy D."/>
            <person name="Schmutz J."/>
            <person name="Schrader J."/>
            <person name="Segerman B."/>
            <person name="Shin H."/>
            <person name="Siddiqui A."/>
            <person name="Sterky F."/>
            <person name="Terry A."/>
            <person name="Tsai C."/>
            <person name="Uberbacher E."/>
            <person name="Unneberg P."/>
            <person name="Vahala J."/>
            <person name="Wall K."/>
            <person name="Wessler S."/>
            <person name="Yang G."/>
            <person name="Yin T."/>
            <person name="Douglas C."/>
            <person name="Marra M."/>
            <person name="Sandberg G."/>
            <person name="Van De Peer Y."/>
            <person name="Rokhsar D."/>
        </authorList>
    </citation>
    <scope>NUCLEOTIDE SEQUENCE</scope>
    <source>
        <strain evidence="2">Nisqually-1</strain>
    </source>
</reference>
<dbReference type="PANTHER" id="PTHR31170:SF17">
    <property type="match status" value="1"/>
</dbReference>
<dbReference type="AlphaFoldDB" id="A0A2K2BQY2"/>
<feature type="transmembrane region" description="Helical" evidence="1">
    <location>
        <begin position="410"/>
        <end position="434"/>
    </location>
</feature>
<dbReference type="InParanoid" id="A0A2K2BQY2"/>
<dbReference type="InterPro" id="IPR004158">
    <property type="entry name" value="DUF247_pln"/>
</dbReference>
<organism evidence="2 3">
    <name type="scientific">Populus trichocarpa</name>
    <name type="common">Western balsam poplar</name>
    <name type="synonym">Populus balsamifera subsp. trichocarpa</name>
    <dbReference type="NCBI Taxonomy" id="3694"/>
    <lineage>
        <taxon>Eukaryota</taxon>
        <taxon>Viridiplantae</taxon>
        <taxon>Streptophyta</taxon>
        <taxon>Embryophyta</taxon>
        <taxon>Tracheophyta</taxon>
        <taxon>Spermatophyta</taxon>
        <taxon>Magnoliopsida</taxon>
        <taxon>eudicotyledons</taxon>
        <taxon>Gunneridae</taxon>
        <taxon>Pentapetalae</taxon>
        <taxon>rosids</taxon>
        <taxon>fabids</taxon>
        <taxon>Malpighiales</taxon>
        <taxon>Salicaceae</taxon>
        <taxon>Saliceae</taxon>
        <taxon>Populus</taxon>
    </lineage>
</organism>
<sequence>MSHWTEIAVTSTDQLMNKGDHVSVDTNKLATSMQEEFNKLRPFSDKCSIYRVPKRLLKLNRSAYTPQVVSIGPLHHGKTELQEMEEHKKMYLQDFLKFSKVSLEDLIAFVAEKETRLRNCYAETFEKLSSEQFVKMMLLDCSFVIMVLLRTYDENIGCRNDRIFSKPWMFNDVSKDMCLLENQLPFFILDDLIKLSKKRDPISLIGLTFVFLTRRWPEWVPQDLEEIEFCDAEHFVAFLRICQQPTEQKQQKEIDTISTPSAMDLHQAGVRFKLGSSQKLLDIKFDADKGTLEIPCLKIVDSTETLFRNVQAFEQCHSDSGYIGNYITMINLVVQASKDTEILARKGITENWLRDNDALLSLLHNLSKENFVDTDDFYFSDVVEHLNKYYSRRRHKWKAALEQKYFDNPWTIISVIAAGILLLLTVIQAVCSIIQVV</sequence>
<accession>A0A2K2BQY2</accession>
<gene>
    <name evidence="2" type="ORF">POPTR_001G017900</name>
</gene>
<dbReference type="STRING" id="3694.A0A2K2BQY2"/>
<dbReference type="PANTHER" id="PTHR31170">
    <property type="entry name" value="BNAC04G53230D PROTEIN"/>
    <property type="match status" value="1"/>
</dbReference>
<dbReference type="FunCoup" id="A0A2K2BQY2">
    <property type="interactions" value="239"/>
</dbReference>
<name>A0A2K2BQY2_POPTR</name>
<dbReference type="EMBL" id="CM009290">
    <property type="protein sequence ID" value="PNT52190.1"/>
    <property type="molecule type" value="Genomic_DNA"/>
</dbReference>
<evidence type="ECO:0000313" key="3">
    <source>
        <dbReference type="Proteomes" id="UP000006729"/>
    </source>
</evidence>
<dbReference type="EMBL" id="CM009290">
    <property type="protein sequence ID" value="PNT52191.1"/>
    <property type="molecule type" value="Genomic_DNA"/>
</dbReference>
<dbReference type="Pfam" id="PF03140">
    <property type="entry name" value="DUF247"/>
    <property type="match status" value="1"/>
</dbReference>